<dbReference type="CDD" id="cd02440">
    <property type="entry name" value="AdoMet_MTases"/>
    <property type="match status" value="1"/>
</dbReference>
<reference evidence="2 3" key="1">
    <citation type="submission" date="2018-05" db="EMBL/GenBank/DDBJ databases">
        <title>Genomic Encyclopedia of Type Strains, Phase IV (KMG-IV): sequencing the most valuable type-strain genomes for metagenomic binning, comparative biology and taxonomic classification.</title>
        <authorList>
            <person name="Goeker M."/>
        </authorList>
    </citation>
    <scope>NUCLEOTIDE SEQUENCE [LARGE SCALE GENOMIC DNA]</scope>
    <source>
        <strain evidence="2 3">DSM 2626</strain>
    </source>
</reference>
<dbReference type="GO" id="GO:0008757">
    <property type="term" value="F:S-adenosylmethionine-dependent methyltransferase activity"/>
    <property type="evidence" value="ECO:0007669"/>
    <property type="project" value="InterPro"/>
</dbReference>
<dbReference type="Pfam" id="PF08241">
    <property type="entry name" value="Methyltransf_11"/>
    <property type="match status" value="1"/>
</dbReference>
<dbReference type="Proteomes" id="UP000245631">
    <property type="component" value="Unassembled WGS sequence"/>
</dbReference>
<dbReference type="InterPro" id="IPR013216">
    <property type="entry name" value="Methyltransf_11"/>
</dbReference>
<proteinExistence type="predicted"/>
<dbReference type="InterPro" id="IPR029063">
    <property type="entry name" value="SAM-dependent_MTases_sf"/>
</dbReference>
<dbReference type="Gene3D" id="3.40.50.150">
    <property type="entry name" value="Vaccinia Virus protein VP39"/>
    <property type="match status" value="1"/>
</dbReference>
<comment type="caution">
    <text evidence="2">The sequence shown here is derived from an EMBL/GenBank/DDBJ whole genome shotgun (WGS) entry which is preliminary data.</text>
</comment>
<name>A0A8E2W5Z4_RHILI</name>
<dbReference type="GO" id="GO:0032259">
    <property type="term" value="P:methylation"/>
    <property type="evidence" value="ECO:0007669"/>
    <property type="project" value="UniProtKB-KW"/>
</dbReference>
<keyword evidence="2" id="KW-0808">Transferase</keyword>
<evidence type="ECO:0000259" key="1">
    <source>
        <dbReference type="Pfam" id="PF08241"/>
    </source>
</evidence>
<gene>
    <name evidence="2" type="ORF">C8D77_1203</name>
</gene>
<feature type="domain" description="Methyltransferase type 11" evidence="1">
    <location>
        <begin position="3"/>
        <end position="83"/>
    </location>
</feature>
<accession>A0A8E2W5Z4</accession>
<evidence type="ECO:0000313" key="3">
    <source>
        <dbReference type="Proteomes" id="UP000245631"/>
    </source>
</evidence>
<sequence>MLASLECRVTSVDLCPEQIGLDASVATALGYDLECVEADMLDLSMLHGRDFDLVYQAVSSCYVPDVHRLYTEVAKVLRPNGCYMAEHWSPVHMQLSDDRPWTGRGYELVIPYVSGYGWVSRHSTVDGQSAECVHYLHTHTALIGGLCDAGFSIRHFAERKAGGQPGGPQIEEQVQTFAPAFLSLYAQKISAP</sequence>
<keyword evidence="2" id="KW-0489">Methyltransferase</keyword>
<dbReference type="EMBL" id="QGGH01000020">
    <property type="protein sequence ID" value="PWJ86905.1"/>
    <property type="molecule type" value="Genomic_DNA"/>
</dbReference>
<evidence type="ECO:0000313" key="2">
    <source>
        <dbReference type="EMBL" id="PWJ86905.1"/>
    </source>
</evidence>
<dbReference type="SUPFAM" id="SSF53335">
    <property type="entry name" value="S-adenosyl-L-methionine-dependent methyltransferases"/>
    <property type="match status" value="1"/>
</dbReference>
<protein>
    <submittedName>
        <fullName evidence="2">Methyltransferase family protein</fullName>
    </submittedName>
</protein>
<dbReference type="AlphaFoldDB" id="A0A8E2W5Z4"/>
<organism evidence="2 3">
    <name type="scientific">Rhizobium loti</name>
    <name type="common">Mesorhizobium loti</name>
    <dbReference type="NCBI Taxonomy" id="381"/>
    <lineage>
        <taxon>Bacteria</taxon>
        <taxon>Pseudomonadati</taxon>
        <taxon>Pseudomonadota</taxon>
        <taxon>Alphaproteobacteria</taxon>
        <taxon>Hyphomicrobiales</taxon>
        <taxon>Phyllobacteriaceae</taxon>
        <taxon>Mesorhizobium</taxon>
    </lineage>
</organism>